<keyword evidence="1" id="KW-0812">Transmembrane</keyword>
<keyword evidence="2" id="KW-0132">Cell division</keyword>
<reference evidence="2 3" key="1">
    <citation type="submission" date="2021-10" db="EMBL/GenBank/DDBJ databases">
        <title>Anaerobic single-cell dispensing facilitates the cultivation of human gut bacteria.</title>
        <authorList>
            <person name="Afrizal A."/>
        </authorList>
    </citation>
    <scope>NUCLEOTIDE SEQUENCE [LARGE SCALE GENOMIC DNA]</scope>
    <source>
        <strain evidence="2 3">CLA-AA-H200</strain>
    </source>
</reference>
<accession>A0ABS8FXV7</accession>
<sequence>MKKKKHRKRKIWPVVAGVFLAVIVLAAGSVLLFRTRSFEVEGNSYYSKNTITSWIQNDQFSFNTLYILIKYNFTDADLPSAVESMDVSLKNPWTVRVKVTEKEMAGYVDYDNAYLYFDRNGNAVLRTPRVLEGVPYIEGLVFDAEKVEIGSALPVEDDSVFDKIVEVSKSLKKFSLTPDRISCADGTIHLFFGGVEVLLGSGDYDVKLEQAQAVMEKLLELYPDTPGTLHLENYDPDSGSIRFVPAA</sequence>
<proteinExistence type="predicted"/>
<keyword evidence="1" id="KW-1133">Transmembrane helix</keyword>
<protein>
    <submittedName>
        <fullName evidence="2">Cell division protein FtsQ</fullName>
    </submittedName>
</protein>
<keyword evidence="1" id="KW-0472">Membrane</keyword>
<dbReference type="GO" id="GO:0051301">
    <property type="term" value="P:cell division"/>
    <property type="evidence" value="ECO:0007669"/>
    <property type="project" value="UniProtKB-KW"/>
</dbReference>
<evidence type="ECO:0000313" key="2">
    <source>
        <dbReference type="EMBL" id="MCC2254173.1"/>
    </source>
</evidence>
<keyword evidence="3" id="KW-1185">Reference proteome</keyword>
<organism evidence="2 3">
    <name type="scientific">Ruminococcus turbiniformis</name>
    <dbReference type="NCBI Taxonomy" id="2881258"/>
    <lineage>
        <taxon>Bacteria</taxon>
        <taxon>Bacillati</taxon>
        <taxon>Bacillota</taxon>
        <taxon>Clostridia</taxon>
        <taxon>Eubacteriales</taxon>
        <taxon>Oscillospiraceae</taxon>
        <taxon>Ruminococcus</taxon>
    </lineage>
</organism>
<evidence type="ECO:0000256" key="1">
    <source>
        <dbReference type="SAM" id="Phobius"/>
    </source>
</evidence>
<gene>
    <name evidence="2" type="ORF">LKD70_06920</name>
</gene>
<keyword evidence="2" id="KW-0131">Cell cycle</keyword>
<dbReference type="EMBL" id="JAJEQX010000009">
    <property type="protein sequence ID" value="MCC2254173.1"/>
    <property type="molecule type" value="Genomic_DNA"/>
</dbReference>
<name>A0ABS8FXV7_9FIRM</name>
<dbReference type="RefSeq" id="WP_227707304.1">
    <property type="nucleotide sequence ID" value="NZ_JAJEQX010000009.1"/>
</dbReference>
<dbReference type="Proteomes" id="UP001198151">
    <property type="component" value="Unassembled WGS sequence"/>
</dbReference>
<evidence type="ECO:0000313" key="3">
    <source>
        <dbReference type="Proteomes" id="UP001198151"/>
    </source>
</evidence>
<comment type="caution">
    <text evidence="2">The sequence shown here is derived from an EMBL/GenBank/DDBJ whole genome shotgun (WGS) entry which is preliminary data.</text>
</comment>
<feature type="transmembrane region" description="Helical" evidence="1">
    <location>
        <begin position="12"/>
        <end position="33"/>
    </location>
</feature>